<dbReference type="AlphaFoldDB" id="A0AAD9IPT3"/>
<sequence length="172" mass="18745">MSIAVCIHAGNTCPPRLTGNANPVTTGHKSSCVASPMLQSSSLRRTLEVRRCASGAQSSRPADGHKARQGEPRLDIRQTKDCCSFSDIVDLQSPSAIGRCGKELYLPRTHVCCGRRHRAERKGAGRVLFLGRGPRAVPYNARSQICCSGKVIKKKDKDEYCCGNKVCKGMWL</sequence>
<evidence type="ECO:0000313" key="2">
    <source>
        <dbReference type="EMBL" id="KAK2138378.1"/>
    </source>
</evidence>
<feature type="domain" description="Galaxin-like repeats" evidence="1">
    <location>
        <begin position="78"/>
        <end position="166"/>
    </location>
</feature>
<accession>A0AAD9IPT3</accession>
<reference evidence="2" key="1">
    <citation type="journal article" date="2023" name="Mol. Biol. Evol.">
        <title>Third-Generation Sequencing Reveals the Adaptive Role of the Epigenome in Three Deep-Sea Polychaetes.</title>
        <authorList>
            <person name="Perez M."/>
            <person name="Aroh O."/>
            <person name="Sun Y."/>
            <person name="Lan Y."/>
            <person name="Juniper S.K."/>
            <person name="Young C.R."/>
            <person name="Angers B."/>
            <person name="Qian P.Y."/>
        </authorList>
    </citation>
    <scope>NUCLEOTIDE SEQUENCE</scope>
    <source>
        <strain evidence="2">R07B-5</strain>
    </source>
</reference>
<evidence type="ECO:0000259" key="1">
    <source>
        <dbReference type="Pfam" id="PF24748"/>
    </source>
</evidence>
<comment type="caution">
    <text evidence="2">The sequence shown here is derived from an EMBL/GenBank/DDBJ whole genome shotgun (WGS) entry which is preliminary data.</text>
</comment>
<keyword evidence="3" id="KW-1185">Reference proteome</keyword>
<dbReference type="Proteomes" id="UP001209878">
    <property type="component" value="Unassembled WGS sequence"/>
</dbReference>
<name>A0AAD9IPT3_RIDPI</name>
<dbReference type="InterPro" id="IPR056601">
    <property type="entry name" value="Galaxin_dom"/>
</dbReference>
<gene>
    <name evidence="2" type="ORF">NP493_7866g00000</name>
</gene>
<proteinExistence type="predicted"/>
<dbReference type="EMBL" id="JAODUO010007851">
    <property type="protein sequence ID" value="KAK2138378.1"/>
    <property type="molecule type" value="Genomic_DNA"/>
</dbReference>
<protein>
    <recommendedName>
        <fullName evidence="1">Galaxin-like repeats domain-containing protein</fullName>
    </recommendedName>
</protein>
<dbReference type="Pfam" id="PF24748">
    <property type="entry name" value="Galaxin_repeat"/>
    <property type="match status" value="1"/>
</dbReference>
<evidence type="ECO:0000313" key="3">
    <source>
        <dbReference type="Proteomes" id="UP001209878"/>
    </source>
</evidence>
<organism evidence="2 3">
    <name type="scientific">Ridgeia piscesae</name>
    <name type="common">Tubeworm</name>
    <dbReference type="NCBI Taxonomy" id="27915"/>
    <lineage>
        <taxon>Eukaryota</taxon>
        <taxon>Metazoa</taxon>
        <taxon>Spiralia</taxon>
        <taxon>Lophotrochozoa</taxon>
        <taxon>Annelida</taxon>
        <taxon>Polychaeta</taxon>
        <taxon>Sedentaria</taxon>
        <taxon>Canalipalpata</taxon>
        <taxon>Sabellida</taxon>
        <taxon>Siboglinidae</taxon>
        <taxon>Ridgeia</taxon>
    </lineage>
</organism>